<keyword evidence="1 3" id="KW-0963">Cytoplasm</keyword>
<dbReference type="KEGG" id="hcv:FTV88_2118"/>
<protein>
    <recommendedName>
        <fullName evidence="3">Ribosome maturation factor RimP</fullName>
    </recommendedName>
</protein>
<evidence type="ECO:0000313" key="6">
    <source>
        <dbReference type="EMBL" id="QGG48216.1"/>
    </source>
</evidence>
<dbReference type="Gene3D" id="2.30.30.180">
    <property type="entry name" value="Ribosome maturation factor RimP, C-terminal domain"/>
    <property type="match status" value="1"/>
</dbReference>
<comment type="similarity">
    <text evidence="3">Belongs to the RimP family.</text>
</comment>
<dbReference type="SUPFAM" id="SSF74942">
    <property type="entry name" value="YhbC-like, C-terminal domain"/>
    <property type="match status" value="1"/>
</dbReference>
<organism evidence="6 7">
    <name type="scientific">Heliorestis convoluta</name>
    <dbReference type="NCBI Taxonomy" id="356322"/>
    <lineage>
        <taxon>Bacteria</taxon>
        <taxon>Bacillati</taxon>
        <taxon>Bacillota</taxon>
        <taxon>Clostridia</taxon>
        <taxon>Eubacteriales</taxon>
        <taxon>Heliobacteriaceae</taxon>
        <taxon>Heliorestis</taxon>
    </lineage>
</organism>
<dbReference type="FunFam" id="3.30.300.70:FF:000001">
    <property type="entry name" value="Ribosome maturation factor RimP"/>
    <property type="match status" value="1"/>
</dbReference>
<dbReference type="CDD" id="cd01734">
    <property type="entry name" value="YlxS_C"/>
    <property type="match status" value="1"/>
</dbReference>
<dbReference type="GO" id="GO:0005829">
    <property type="term" value="C:cytosol"/>
    <property type="evidence" value="ECO:0007669"/>
    <property type="project" value="TreeGrafter"/>
</dbReference>
<dbReference type="InterPro" id="IPR028998">
    <property type="entry name" value="RimP_C"/>
</dbReference>
<comment type="subcellular location">
    <subcellularLocation>
        <location evidence="3">Cytoplasm</location>
    </subcellularLocation>
</comment>
<dbReference type="InterPro" id="IPR035956">
    <property type="entry name" value="RimP_N_sf"/>
</dbReference>
<gene>
    <name evidence="3" type="primary">rimP</name>
    <name evidence="6" type="ORF">FTV88_2118</name>
</gene>
<dbReference type="InterPro" id="IPR028989">
    <property type="entry name" value="RimP_N"/>
</dbReference>
<dbReference type="NCBIfam" id="NF000928">
    <property type="entry name" value="PRK00092.1-2"/>
    <property type="match status" value="1"/>
</dbReference>
<evidence type="ECO:0000256" key="2">
    <source>
        <dbReference type="ARBA" id="ARBA00022517"/>
    </source>
</evidence>
<evidence type="ECO:0000259" key="5">
    <source>
        <dbReference type="Pfam" id="PF17384"/>
    </source>
</evidence>
<dbReference type="Gene3D" id="3.30.300.70">
    <property type="entry name" value="RimP-like superfamily, N-terminal"/>
    <property type="match status" value="1"/>
</dbReference>
<dbReference type="SUPFAM" id="SSF75420">
    <property type="entry name" value="YhbC-like, N-terminal domain"/>
    <property type="match status" value="1"/>
</dbReference>
<comment type="function">
    <text evidence="3">Required for maturation of 30S ribosomal subunits.</text>
</comment>
<dbReference type="OrthoDB" id="9805006at2"/>
<keyword evidence="2 3" id="KW-0690">Ribosome biogenesis</keyword>
<accession>A0A5Q2N3P3</accession>
<keyword evidence="7" id="KW-1185">Reference proteome</keyword>
<dbReference type="AlphaFoldDB" id="A0A5Q2N3P3"/>
<dbReference type="Pfam" id="PF02576">
    <property type="entry name" value="RimP_N"/>
    <property type="match status" value="1"/>
</dbReference>
<feature type="domain" description="Ribosome maturation factor RimP C-terminal" evidence="5">
    <location>
        <begin position="87"/>
        <end position="152"/>
    </location>
</feature>
<name>A0A5Q2N3P3_9FIRM</name>
<evidence type="ECO:0000256" key="3">
    <source>
        <dbReference type="HAMAP-Rule" id="MF_01077"/>
    </source>
</evidence>
<dbReference type="InterPro" id="IPR003728">
    <property type="entry name" value="Ribosome_maturation_RimP"/>
</dbReference>
<dbReference type="InterPro" id="IPR036847">
    <property type="entry name" value="RimP_C_sf"/>
</dbReference>
<reference evidence="7" key="1">
    <citation type="submission" date="2019-11" db="EMBL/GenBank/DDBJ databases">
        <title>Genome sequence of Heliorestis convoluta strain HH, an alkaliphilic and minimalistic phototrophic bacterium from a soda lake in Egypt.</title>
        <authorList>
            <person name="Dewey E.D."/>
            <person name="Stokes L.M."/>
            <person name="Burchell B.M."/>
            <person name="Shaffer K.N."/>
            <person name="Huntington A.M."/>
            <person name="Baker J.M."/>
            <person name="Nadendla S."/>
            <person name="Giglio M.G."/>
            <person name="Touchman J.W."/>
            <person name="Blankenship R.E."/>
            <person name="Madigan M.T."/>
            <person name="Sattley W.M."/>
        </authorList>
    </citation>
    <scope>NUCLEOTIDE SEQUENCE [LARGE SCALE GENOMIC DNA]</scope>
    <source>
        <strain evidence="7">HH</strain>
    </source>
</reference>
<feature type="domain" description="Ribosome maturation factor RimP N-terminal" evidence="4">
    <location>
        <begin position="13"/>
        <end position="84"/>
    </location>
</feature>
<dbReference type="GO" id="GO:0006412">
    <property type="term" value="P:translation"/>
    <property type="evidence" value="ECO:0007669"/>
    <property type="project" value="TreeGrafter"/>
</dbReference>
<dbReference type="EMBL" id="CP045875">
    <property type="protein sequence ID" value="QGG48216.1"/>
    <property type="molecule type" value="Genomic_DNA"/>
</dbReference>
<proteinExistence type="inferred from homology"/>
<evidence type="ECO:0000313" key="7">
    <source>
        <dbReference type="Proteomes" id="UP000366051"/>
    </source>
</evidence>
<dbReference type="RefSeq" id="WP_153725455.1">
    <property type="nucleotide sequence ID" value="NZ_CP045875.1"/>
</dbReference>
<sequence length="152" mass="17658">MKERIEDKIAQWVEPFAQELGLELVDVEWVKEGGQWYLRVYIDKEKGIELEDCQNLSRKIDELLDREDPIVHTYSLEVSSPGIERPLKKVSDFERFQGEMIRITTFAPVEGSKEHIGQLIQRSEEGITIKGDTQEVVIPLDKVSSVRLYVHF</sequence>
<evidence type="ECO:0000259" key="4">
    <source>
        <dbReference type="Pfam" id="PF02576"/>
    </source>
</evidence>
<dbReference type="HAMAP" id="MF_01077">
    <property type="entry name" value="RimP"/>
    <property type="match status" value="1"/>
</dbReference>
<dbReference type="GO" id="GO:0000028">
    <property type="term" value="P:ribosomal small subunit assembly"/>
    <property type="evidence" value="ECO:0007669"/>
    <property type="project" value="TreeGrafter"/>
</dbReference>
<dbReference type="Pfam" id="PF17384">
    <property type="entry name" value="DUF150_C"/>
    <property type="match status" value="1"/>
</dbReference>
<dbReference type="PANTHER" id="PTHR33867">
    <property type="entry name" value="RIBOSOME MATURATION FACTOR RIMP"/>
    <property type="match status" value="1"/>
</dbReference>
<dbReference type="Proteomes" id="UP000366051">
    <property type="component" value="Chromosome"/>
</dbReference>
<dbReference type="PANTHER" id="PTHR33867:SF1">
    <property type="entry name" value="RIBOSOME MATURATION FACTOR RIMP"/>
    <property type="match status" value="1"/>
</dbReference>
<evidence type="ECO:0000256" key="1">
    <source>
        <dbReference type="ARBA" id="ARBA00022490"/>
    </source>
</evidence>